<keyword evidence="1" id="KW-1185">Reference proteome</keyword>
<accession>A0AC55DKV6</accession>
<sequence>MHAAGRAAPGTGLPRPREPLLCAGGDLGLQCRPRRGQAGCLPRARAGLRLGHRRDCGHRREEDQGVVGPAGAGHRGAEPRRLRVQVRPLPARGSPLRPRGGAACAPRVPSQGRGGLRPSGYFQGFLIFLVLTLCLLAGLLHLEMDFLTPLLRGNAKPPVTNIMFLKTHKTASSTVLNVLFRFAETHNLSVALPEGSRFHLGYPWLFLARYVEGVRAAVGGWGALPGGQRPGLCPQVQKIMPKDTFYLSIVRNPVAQLESSFAYYKEYVPAFRAARNLSTFLEAPQTFYGAQPGLLNAYARNNMWFDFGLEPNSVDADGPAVHEQLLELERRFDLVLIADYFDESMVLLRRVLHWAPDDVAYFPLNARSPRAVAHLTPRDQERARRWCALDWRLYEHFNRTFWARVDAELGARRLRAEVAQLRARRAVLSRLCLQDAAPKNKSQITDAQLLPYQSGEANILGYQLRLGLDNGTQRLCQRLATPELQYMARLYSRQFPGKPPKNIQFLKG</sequence>
<gene>
    <name evidence="2" type="primary">GAL3ST2</name>
</gene>
<evidence type="ECO:0000313" key="1">
    <source>
        <dbReference type="Proteomes" id="UP000694863"/>
    </source>
</evidence>
<protein>
    <submittedName>
        <fullName evidence="2">Galactose-3-O-sulfotransferase 2</fullName>
    </submittedName>
</protein>
<name>A0AC55DKV6_ECHTE</name>
<dbReference type="RefSeq" id="XP_045152377.1">
    <property type="nucleotide sequence ID" value="XM_045296442.1"/>
</dbReference>
<organism evidence="1 2">
    <name type="scientific">Echinops telfairi</name>
    <name type="common">Lesser hedgehog tenrec</name>
    <dbReference type="NCBI Taxonomy" id="9371"/>
    <lineage>
        <taxon>Eukaryota</taxon>
        <taxon>Metazoa</taxon>
        <taxon>Chordata</taxon>
        <taxon>Craniata</taxon>
        <taxon>Vertebrata</taxon>
        <taxon>Euteleostomi</taxon>
        <taxon>Mammalia</taxon>
        <taxon>Eutheria</taxon>
        <taxon>Afrotheria</taxon>
        <taxon>Tenrecidae</taxon>
        <taxon>Tenrecinae</taxon>
        <taxon>Echinops</taxon>
    </lineage>
</organism>
<reference evidence="2" key="1">
    <citation type="submission" date="2025-08" db="UniProtKB">
        <authorList>
            <consortium name="RefSeq"/>
        </authorList>
    </citation>
    <scope>IDENTIFICATION</scope>
</reference>
<dbReference type="Proteomes" id="UP000694863">
    <property type="component" value="Unplaced"/>
</dbReference>
<evidence type="ECO:0000313" key="2">
    <source>
        <dbReference type="RefSeq" id="XP_045152377.1"/>
    </source>
</evidence>
<proteinExistence type="predicted"/>